<feature type="region of interest" description="Disordered" evidence="1">
    <location>
        <begin position="1"/>
        <end position="63"/>
    </location>
</feature>
<feature type="compositionally biased region" description="Basic and acidic residues" evidence="1">
    <location>
        <begin position="1"/>
        <end position="26"/>
    </location>
</feature>
<dbReference type="AlphaFoldDB" id="A0A8J3ZDX6"/>
<gene>
    <name evidence="2" type="ORF">Vau01_085390</name>
</gene>
<dbReference type="EMBL" id="BOPG01000063">
    <property type="protein sequence ID" value="GIJ61023.1"/>
    <property type="molecule type" value="Genomic_DNA"/>
</dbReference>
<dbReference type="RefSeq" id="WP_204005740.1">
    <property type="nucleotide sequence ID" value="NZ_BOPG01000063.1"/>
</dbReference>
<evidence type="ECO:0000313" key="3">
    <source>
        <dbReference type="Proteomes" id="UP000612585"/>
    </source>
</evidence>
<organism evidence="2 3">
    <name type="scientific">Virgisporangium aurantiacum</name>
    <dbReference type="NCBI Taxonomy" id="175570"/>
    <lineage>
        <taxon>Bacteria</taxon>
        <taxon>Bacillati</taxon>
        <taxon>Actinomycetota</taxon>
        <taxon>Actinomycetes</taxon>
        <taxon>Micromonosporales</taxon>
        <taxon>Micromonosporaceae</taxon>
        <taxon>Virgisporangium</taxon>
    </lineage>
</organism>
<protein>
    <submittedName>
        <fullName evidence="2">Uncharacterized protein</fullName>
    </submittedName>
</protein>
<sequence>MAHDEPEAADKRGPGPRPRLSERLREIFGTGSRTGGSVTGGAASVGGTDTGAGDMSGDPDASR</sequence>
<dbReference type="Proteomes" id="UP000612585">
    <property type="component" value="Unassembled WGS sequence"/>
</dbReference>
<proteinExistence type="predicted"/>
<feature type="compositionally biased region" description="Low complexity" evidence="1">
    <location>
        <begin position="40"/>
        <end position="53"/>
    </location>
</feature>
<comment type="caution">
    <text evidence="2">The sequence shown here is derived from an EMBL/GenBank/DDBJ whole genome shotgun (WGS) entry which is preliminary data.</text>
</comment>
<reference evidence="2" key="1">
    <citation type="submission" date="2021-01" db="EMBL/GenBank/DDBJ databases">
        <title>Whole genome shotgun sequence of Virgisporangium aurantiacum NBRC 16421.</title>
        <authorList>
            <person name="Komaki H."/>
            <person name="Tamura T."/>
        </authorList>
    </citation>
    <scope>NUCLEOTIDE SEQUENCE</scope>
    <source>
        <strain evidence="2">NBRC 16421</strain>
    </source>
</reference>
<keyword evidence="3" id="KW-1185">Reference proteome</keyword>
<evidence type="ECO:0000313" key="2">
    <source>
        <dbReference type="EMBL" id="GIJ61023.1"/>
    </source>
</evidence>
<accession>A0A8J3ZDX6</accession>
<name>A0A8J3ZDX6_9ACTN</name>
<evidence type="ECO:0000256" key="1">
    <source>
        <dbReference type="SAM" id="MobiDB-lite"/>
    </source>
</evidence>